<dbReference type="STRING" id="1763537.ULVI_09740"/>
<dbReference type="InterPro" id="IPR036691">
    <property type="entry name" value="Endo/exonu/phosph_ase_sf"/>
</dbReference>
<feature type="chain" id="PRO_5007887706" evidence="1">
    <location>
        <begin position="20"/>
        <end position="143"/>
    </location>
</feature>
<dbReference type="RefSeq" id="WP_068592255.1">
    <property type="nucleotide sequence ID" value="NZ_LRXL01000037.1"/>
</dbReference>
<dbReference type="OrthoDB" id="1122807at2"/>
<protein>
    <submittedName>
        <fullName evidence="2">Uncharacterized protein</fullName>
    </submittedName>
</protein>
<evidence type="ECO:0000313" key="2">
    <source>
        <dbReference type="EMBL" id="OAB78853.1"/>
    </source>
</evidence>
<evidence type="ECO:0000256" key="1">
    <source>
        <dbReference type="SAM" id="SignalP"/>
    </source>
</evidence>
<reference evidence="2 3" key="1">
    <citation type="submission" date="2016-02" db="EMBL/GenBank/DDBJ databases">
        <title>Ulvibacter sp. LPB0005, isolated from Thais luteostoma.</title>
        <authorList>
            <person name="Shin S.-K."/>
            <person name="Yi H."/>
        </authorList>
    </citation>
    <scope>NUCLEOTIDE SEQUENCE [LARGE SCALE GENOMIC DNA]</scope>
    <source>
        <strain evidence="2 3">LPB0005</strain>
    </source>
</reference>
<proteinExistence type="predicted"/>
<gene>
    <name evidence="2" type="ORF">ULVI_09740</name>
</gene>
<feature type="signal peptide" evidence="1">
    <location>
        <begin position="1"/>
        <end position="19"/>
    </location>
</feature>
<name>A0A167HQD6_9FLAO</name>
<comment type="caution">
    <text evidence="2">The sequence shown here is derived from an EMBL/GenBank/DDBJ whole genome shotgun (WGS) entry which is preliminary data.</text>
</comment>
<dbReference type="Proteomes" id="UP000077013">
    <property type="component" value="Unassembled WGS sequence"/>
</dbReference>
<evidence type="ECO:0000313" key="3">
    <source>
        <dbReference type="Proteomes" id="UP000077013"/>
    </source>
</evidence>
<sequence>MFKNIAITLFLGISISASAQDTINTMFYNLLEFPEALPGAREQILQNILNQYEPDLFMVCELQSSQGANLILNTSLNDSGNRYSRASFVPNTSGEANLQQLIFFKNDVFSLENSEILQTSVRDINHYQLKLNTANQQAEPVFL</sequence>
<keyword evidence="1" id="KW-0732">Signal</keyword>
<dbReference type="EMBL" id="LRXL01000037">
    <property type="protein sequence ID" value="OAB78853.1"/>
    <property type="molecule type" value="Genomic_DNA"/>
</dbReference>
<keyword evidence="3" id="KW-1185">Reference proteome</keyword>
<organism evidence="2 3">
    <name type="scientific">Cochleicola gelatinilyticus</name>
    <dbReference type="NCBI Taxonomy" id="1763537"/>
    <lineage>
        <taxon>Bacteria</taxon>
        <taxon>Pseudomonadati</taxon>
        <taxon>Bacteroidota</taxon>
        <taxon>Flavobacteriia</taxon>
        <taxon>Flavobacteriales</taxon>
        <taxon>Flavobacteriaceae</taxon>
        <taxon>Cochleicola</taxon>
    </lineage>
</organism>
<dbReference type="SUPFAM" id="SSF56219">
    <property type="entry name" value="DNase I-like"/>
    <property type="match status" value="1"/>
</dbReference>
<dbReference type="AlphaFoldDB" id="A0A167HQD6"/>
<accession>A0A167HQD6</accession>